<feature type="signal peptide" evidence="1">
    <location>
        <begin position="1"/>
        <end position="40"/>
    </location>
</feature>
<dbReference type="AlphaFoldDB" id="A0A4Q2SAA3"/>
<accession>A0A4Q2SAA3</accession>
<comment type="caution">
    <text evidence="2">The sequence shown here is derived from an EMBL/GenBank/DDBJ whole genome shotgun (WGS) entry which is preliminary data.</text>
</comment>
<keyword evidence="3" id="KW-1185">Reference proteome</keyword>
<name>A0A4Q2SAA3_9ACTN</name>
<evidence type="ECO:0000313" key="2">
    <source>
        <dbReference type="EMBL" id="RYC00749.1"/>
    </source>
</evidence>
<gene>
    <name evidence="2" type="ORF">EUA07_13730</name>
</gene>
<dbReference type="EMBL" id="SDWU01000014">
    <property type="protein sequence ID" value="RYC00749.1"/>
    <property type="molecule type" value="Genomic_DNA"/>
</dbReference>
<evidence type="ECO:0000256" key="1">
    <source>
        <dbReference type="SAM" id="SignalP"/>
    </source>
</evidence>
<dbReference type="Proteomes" id="UP000293291">
    <property type="component" value="Unassembled WGS sequence"/>
</dbReference>
<dbReference type="RefSeq" id="WP_129455744.1">
    <property type="nucleotide sequence ID" value="NZ_JACXYX010000015.1"/>
</dbReference>
<organism evidence="2 3">
    <name type="scientific">Nocardioides ganghwensis</name>
    <dbReference type="NCBI Taxonomy" id="252230"/>
    <lineage>
        <taxon>Bacteria</taxon>
        <taxon>Bacillati</taxon>
        <taxon>Actinomycetota</taxon>
        <taxon>Actinomycetes</taxon>
        <taxon>Propionibacteriales</taxon>
        <taxon>Nocardioidaceae</taxon>
        <taxon>Nocardioides</taxon>
    </lineage>
</organism>
<feature type="chain" id="PRO_5020444287" evidence="1">
    <location>
        <begin position="41"/>
        <end position="255"/>
    </location>
</feature>
<proteinExistence type="predicted"/>
<dbReference type="OrthoDB" id="3783351at2"/>
<evidence type="ECO:0000313" key="3">
    <source>
        <dbReference type="Proteomes" id="UP000293291"/>
    </source>
</evidence>
<reference evidence="2 3" key="1">
    <citation type="submission" date="2019-01" db="EMBL/GenBank/DDBJ databases">
        <title>Novel species of Nocardioides.</title>
        <authorList>
            <person name="Liu Q."/>
            <person name="Xin Y.-H."/>
        </authorList>
    </citation>
    <scope>NUCLEOTIDE SEQUENCE [LARGE SCALE GENOMIC DNA]</scope>
    <source>
        <strain evidence="2 3">CGMCC 4.6875</strain>
    </source>
</reference>
<sequence>MATASTHASTHARPSRRTVTRTVAWTVPVVAASAAVPAYAASCTPLTGASFASWSGTVSNGGLDYVQTYTPPSGASAAPITMRIAASYTGFVKAGSEGGNGPSLYDVYDPVGGTGKPGLGLIQSVTRRMDRPAPGRNARGAYTFSFSKPVSNLVLTFTDIDQTAGDFRDRAELDGSWTEVARGSGVSGAGTQTSPWAGGAAYSDSSSGAGNVTVRFAGPLTSFTLTYWNAETSWSGVDRNQAVFVTDVSFDYQPC</sequence>
<protein>
    <submittedName>
        <fullName evidence="2">Uncharacterized protein</fullName>
    </submittedName>
</protein>
<keyword evidence="1" id="KW-0732">Signal</keyword>